<keyword evidence="3" id="KW-1185">Reference proteome</keyword>
<feature type="region of interest" description="Disordered" evidence="1">
    <location>
        <begin position="157"/>
        <end position="199"/>
    </location>
</feature>
<sequence length="199" mass="21859">MLKENKEKLADKRSIDIWAAESGTSAPVDPDEVWRQTVSKPDAKNCINGIGGFLASTLRTSIFAPQDTSASVTSVVPAGQEDAVDLREQLHLLNQNIYDITRQLHDSEERQKAMDNELSQRPELRFTDVEALKQQLREELQLIQEAQRQMGVTGEHMCADASSVAGGGSSSAAAAQDPPLPPPPRPAPHEDELEYYVDP</sequence>
<name>A0ABU6VMU8_9FABA</name>
<evidence type="ECO:0000256" key="1">
    <source>
        <dbReference type="SAM" id="MobiDB-lite"/>
    </source>
</evidence>
<gene>
    <name evidence="2" type="ORF">PIB30_070071</name>
</gene>
<feature type="compositionally biased region" description="Low complexity" evidence="1">
    <location>
        <begin position="159"/>
        <end position="177"/>
    </location>
</feature>
<evidence type="ECO:0000313" key="2">
    <source>
        <dbReference type="EMBL" id="MED6174546.1"/>
    </source>
</evidence>
<comment type="caution">
    <text evidence="2">The sequence shown here is derived from an EMBL/GenBank/DDBJ whole genome shotgun (WGS) entry which is preliminary data.</text>
</comment>
<protein>
    <submittedName>
        <fullName evidence="2">Uncharacterized protein</fullName>
    </submittedName>
</protein>
<accession>A0ABU6VMU8</accession>
<organism evidence="2 3">
    <name type="scientific">Stylosanthes scabra</name>
    <dbReference type="NCBI Taxonomy" id="79078"/>
    <lineage>
        <taxon>Eukaryota</taxon>
        <taxon>Viridiplantae</taxon>
        <taxon>Streptophyta</taxon>
        <taxon>Embryophyta</taxon>
        <taxon>Tracheophyta</taxon>
        <taxon>Spermatophyta</taxon>
        <taxon>Magnoliopsida</taxon>
        <taxon>eudicotyledons</taxon>
        <taxon>Gunneridae</taxon>
        <taxon>Pentapetalae</taxon>
        <taxon>rosids</taxon>
        <taxon>fabids</taxon>
        <taxon>Fabales</taxon>
        <taxon>Fabaceae</taxon>
        <taxon>Papilionoideae</taxon>
        <taxon>50 kb inversion clade</taxon>
        <taxon>dalbergioids sensu lato</taxon>
        <taxon>Dalbergieae</taxon>
        <taxon>Pterocarpus clade</taxon>
        <taxon>Stylosanthes</taxon>
    </lineage>
</organism>
<dbReference type="EMBL" id="JASCZI010151816">
    <property type="protein sequence ID" value="MED6174546.1"/>
    <property type="molecule type" value="Genomic_DNA"/>
</dbReference>
<dbReference type="Proteomes" id="UP001341840">
    <property type="component" value="Unassembled WGS sequence"/>
</dbReference>
<evidence type="ECO:0000313" key="3">
    <source>
        <dbReference type="Proteomes" id="UP001341840"/>
    </source>
</evidence>
<proteinExistence type="predicted"/>
<reference evidence="2 3" key="1">
    <citation type="journal article" date="2023" name="Plants (Basel)">
        <title>Bridging the Gap: Combining Genomics and Transcriptomics Approaches to Understand Stylosanthes scabra, an Orphan Legume from the Brazilian Caatinga.</title>
        <authorList>
            <person name="Ferreira-Neto J.R.C."/>
            <person name="da Silva M.D."/>
            <person name="Binneck E."/>
            <person name="de Melo N.F."/>
            <person name="da Silva R.H."/>
            <person name="de Melo A.L.T.M."/>
            <person name="Pandolfi V."/>
            <person name="Bustamante F.O."/>
            <person name="Brasileiro-Vidal A.C."/>
            <person name="Benko-Iseppon A.M."/>
        </authorList>
    </citation>
    <scope>NUCLEOTIDE SEQUENCE [LARGE SCALE GENOMIC DNA]</scope>
    <source>
        <tissue evidence="2">Leaves</tissue>
    </source>
</reference>